<dbReference type="PANTHER" id="PTHR48051">
    <property type="match status" value="1"/>
</dbReference>
<dbReference type="SMART" id="SM00369">
    <property type="entry name" value="LRR_TYP"/>
    <property type="match status" value="2"/>
</dbReference>
<dbReference type="Proteomes" id="UP000078559">
    <property type="component" value="Unassembled WGS sequence"/>
</dbReference>
<name>A0A194VJD1_CYTMA</name>
<feature type="compositionally biased region" description="Polar residues" evidence="3">
    <location>
        <begin position="342"/>
        <end position="355"/>
    </location>
</feature>
<evidence type="ECO:0000256" key="2">
    <source>
        <dbReference type="ARBA" id="ARBA00022737"/>
    </source>
</evidence>
<dbReference type="InterPro" id="IPR050216">
    <property type="entry name" value="LRR_domain-containing"/>
</dbReference>
<keyword evidence="2" id="KW-0677">Repeat</keyword>
<accession>A0A194VJD1</accession>
<feature type="region of interest" description="Disordered" evidence="3">
    <location>
        <begin position="1"/>
        <end position="79"/>
    </location>
</feature>
<dbReference type="InterPro" id="IPR032675">
    <property type="entry name" value="LRR_dom_sf"/>
</dbReference>
<dbReference type="SUPFAM" id="SSF52075">
    <property type="entry name" value="Outer arm dynein light chain 1"/>
    <property type="match status" value="1"/>
</dbReference>
<evidence type="ECO:0000313" key="4">
    <source>
        <dbReference type="EMBL" id="KUI63990.1"/>
    </source>
</evidence>
<gene>
    <name evidence="4" type="ORF">VM1G_10737</name>
</gene>
<dbReference type="EMBL" id="KN796116">
    <property type="protein sequence ID" value="KUI63990.1"/>
    <property type="molecule type" value="Genomic_DNA"/>
</dbReference>
<evidence type="ECO:0000313" key="5">
    <source>
        <dbReference type="Proteomes" id="UP000078559"/>
    </source>
</evidence>
<dbReference type="OrthoDB" id="1517790at2759"/>
<dbReference type="Gene3D" id="3.80.10.10">
    <property type="entry name" value="Ribonuclease Inhibitor"/>
    <property type="match status" value="1"/>
</dbReference>
<feature type="region of interest" description="Disordered" evidence="3">
    <location>
        <begin position="337"/>
        <end position="361"/>
    </location>
</feature>
<reference evidence="4" key="1">
    <citation type="submission" date="2014-12" db="EMBL/GenBank/DDBJ databases">
        <title>Genome Sequence of Valsa Canker Pathogens Uncovers a Specific Adaption of Colonization on Woody Bark.</title>
        <authorList>
            <person name="Yin Z."/>
            <person name="Liu H."/>
            <person name="Gao X."/>
            <person name="Li Z."/>
            <person name="Song N."/>
            <person name="Ke X."/>
            <person name="Dai Q."/>
            <person name="Wu Y."/>
            <person name="Sun Y."/>
            <person name="Xu J.-R."/>
            <person name="Kang Z.K."/>
            <person name="Wang L."/>
            <person name="Huang L."/>
        </authorList>
    </citation>
    <scope>NUCLEOTIDE SEQUENCE [LARGE SCALE GENOMIC DNA]</scope>
    <source>
        <strain evidence="4">03-8</strain>
    </source>
</reference>
<feature type="compositionally biased region" description="Polar residues" evidence="3">
    <location>
        <begin position="63"/>
        <end position="72"/>
    </location>
</feature>
<dbReference type="GO" id="GO:0005737">
    <property type="term" value="C:cytoplasm"/>
    <property type="evidence" value="ECO:0007669"/>
    <property type="project" value="TreeGrafter"/>
</dbReference>
<dbReference type="AlphaFoldDB" id="A0A194VJD1"/>
<dbReference type="InterPro" id="IPR003591">
    <property type="entry name" value="Leu-rich_rpt_typical-subtyp"/>
</dbReference>
<keyword evidence="1" id="KW-0433">Leucine-rich repeat</keyword>
<dbReference type="PANTHER" id="PTHR48051:SF36">
    <property type="entry name" value="CASPASE FAMILY P20 DOMAIN-CONTAINING PROTEIN"/>
    <property type="match status" value="1"/>
</dbReference>
<proteinExistence type="predicted"/>
<keyword evidence="5" id="KW-1185">Reference proteome</keyword>
<sequence>MVHPQGINMTEDPELSVPAHVQPPSSPPEIHQPREEREASLPPIPAVSWDAQTQSLAKRKRSTASQVFSDSSDPAIFSSDDDPALDNYVEGRRNKKRYVGSWFQQHPALGSSDSGISHRPASRAKRIFAPVDSGVFMGSDGSIDDILDDLPPPRANTAVFPLGPAKSTPVPLQLNQVPRGSQTSQLTEAEAKAQVIIRRCIDNGDERVDLSCLGLKHISNSTIAMMSEIARIPNVDKGVPFEHQDPELKLFLWNNQLTQVPKAVFNLDHLTVLSLRGNSLTEVPPAIPQLKNLETLNLSQNKLKHLPVELLELIYNPESSLKSLMLHPNPWYQPEVEGSDVPWSSENVDRSQTGPGPQGRGCRWLSHGSLEPRIASYFDAKRWARTPVQFSDTKRVMYSTFRFEQGTTQLLTEELDSEPVLPPRNPAQERVLLAGETKTTKVHSLLELALQACSRSPYLAELPGMLTDTTHDYARIRDLLVDTQAHSYTGGVQCTVCKRSVIKPTAEWIEWWELFLNYKIFGPRGTNNADQNRPQARGPDMTEELVSRVQYLTQIPEERLVPFIRRACSWKCVLDTNRGLGRQSGGGNE</sequence>
<protein>
    <submittedName>
        <fullName evidence="4">Leucine-rich repeat-containing protein 40</fullName>
    </submittedName>
</protein>
<dbReference type="InterPro" id="IPR001611">
    <property type="entry name" value="Leu-rich_rpt"/>
</dbReference>
<dbReference type="PROSITE" id="PS51450">
    <property type="entry name" value="LRR"/>
    <property type="match status" value="1"/>
</dbReference>
<dbReference type="Pfam" id="PF13855">
    <property type="entry name" value="LRR_8"/>
    <property type="match status" value="1"/>
</dbReference>
<evidence type="ECO:0000256" key="1">
    <source>
        <dbReference type="ARBA" id="ARBA00022614"/>
    </source>
</evidence>
<organism evidence="4 5">
    <name type="scientific">Cytospora mali</name>
    <name type="common">Apple Valsa canker fungus</name>
    <name type="synonym">Valsa mali</name>
    <dbReference type="NCBI Taxonomy" id="578113"/>
    <lineage>
        <taxon>Eukaryota</taxon>
        <taxon>Fungi</taxon>
        <taxon>Dikarya</taxon>
        <taxon>Ascomycota</taxon>
        <taxon>Pezizomycotina</taxon>
        <taxon>Sordariomycetes</taxon>
        <taxon>Sordariomycetidae</taxon>
        <taxon>Diaporthales</taxon>
        <taxon>Cytosporaceae</taxon>
        <taxon>Cytospora</taxon>
    </lineage>
</organism>
<evidence type="ECO:0000256" key="3">
    <source>
        <dbReference type="SAM" id="MobiDB-lite"/>
    </source>
</evidence>